<dbReference type="Pfam" id="PF03995">
    <property type="entry name" value="Inhibitor_I36"/>
    <property type="match status" value="1"/>
</dbReference>
<dbReference type="EMBL" id="JBHSPA010000014">
    <property type="protein sequence ID" value="MFC5824422.1"/>
    <property type="molecule type" value="Genomic_DNA"/>
</dbReference>
<gene>
    <name evidence="1" type="ORF">ACFPZ3_11240</name>
</gene>
<evidence type="ECO:0000313" key="2">
    <source>
        <dbReference type="Proteomes" id="UP001596058"/>
    </source>
</evidence>
<sequence>MPASATVLTDVLAHGSGSCPANYVCLWIEGDFVRGALHHKFGSVAANQDVTDMGKLQWDSVEWKGMQDLASSVVNTGSHICCYEHNSYGGLEFEIGPWERLPAVPGWINDKISSFKYC</sequence>
<name>A0ABW1CGZ7_9ACTN</name>
<dbReference type="RefSeq" id="WP_379513943.1">
    <property type="nucleotide sequence ID" value="NZ_JBHSPA010000014.1"/>
</dbReference>
<reference evidence="2" key="1">
    <citation type="journal article" date="2019" name="Int. J. Syst. Evol. Microbiol.">
        <title>The Global Catalogue of Microorganisms (GCM) 10K type strain sequencing project: providing services to taxonomists for standard genome sequencing and annotation.</title>
        <authorList>
            <consortium name="The Broad Institute Genomics Platform"/>
            <consortium name="The Broad Institute Genome Sequencing Center for Infectious Disease"/>
            <person name="Wu L."/>
            <person name="Ma J."/>
        </authorList>
    </citation>
    <scope>NUCLEOTIDE SEQUENCE [LARGE SCALE GENOMIC DNA]</scope>
    <source>
        <strain evidence="2">CCUG 53903</strain>
    </source>
</reference>
<dbReference type="Proteomes" id="UP001596058">
    <property type="component" value="Unassembled WGS sequence"/>
</dbReference>
<evidence type="ECO:0000313" key="1">
    <source>
        <dbReference type="EMBL" id="MFC5824422.1"/>
    </source>
</evidence>
<accession>A0ABW1CGZ7</accession>
<keyword evidence="2" id="KW-1185">Reference proteome</keyword>
<organism evidence="1 2">
    <name type="scientific">Nonomuraea insulae</name>
    <dbReference type="NCBI Taxonomy" id="1616787"/>
    <lineage>
        <taxon>Bacteria</taxon>
        <taxon>Bacillati</taxon>
        <taxon>Actinomycetota</taxon>
        <taxon>Actinomycetes</taxon>
        <taxon>Streptosporangiales</taxon>
        <taxon>Streptosporangiaceae</taxon>
        <taxon>Nonomuraea</taxon>
    </lineage>
</organism>
<protein>
    <submittedName>
        <fullName evidence="1">Peptidase inhibitor family I36 protein</fullName>
    </submittedName>
</protein>
<comment type="caution">
    <text evidence="1">The sequence shown here is derived from an EMBL/GenBank/DDBJ whole genome shotgun (WGS) entry which is preliminary data.</text>
</comment>
<proteinExistence type="predicted"/>
<dbReference type="Gene3D" id="2.60.20.10">
    <property type="entry name" value="Crystallins"/>
    <property type="match status" value="1"/>
</dbReference>